<keyword evidence="1" id="KW-0812">Transmembrane</keyword>
<reference evidence="3" key="1">
    <citation type="submission" date="2022-11" db="UniProtKB">
        <authorList>
            <consortium name="WormBaseParasite"/>
        </authorList>
    </citation>
    <scope>IDENTIFICATION</scope>
</reference>
<keyword evidence="1" id="KW-0472">Membrane</keyword>
<protein>
    <submittedName>
        <fullName evidence="3">Serpentine receptor class gamma</fullName>
    </submittedName>
</protein>
<evidence type="ECO:0000313" key="2">
    <source>
        <dbReference type="Proteomes" id="UP000887563"/>
    </source>
</evidence>
<feature type="transmembrane region" description="Helical" evidence="1">
    <location>
        <begin position="26"/>
        <end position="49"/>
    </location>
</feature>
<dbReference type="WBParaSite" id="Minc3s03189g33087">
    <property type="protein sequence ID" value="Minc3s03189g33087"/>
    <property type="gene ID" value="Minc3s03189g33087"/>
</dbReference>
<feature type="transmembrane region" description="Helical" evidence="1">
    <location>
        <begin position="95"/>
        <end position="114"/>
    </location>
</feature>
<organism evidence="2 3">
    <name type="scientific">Meloidogyne incognita</name>
    <name type="common">Southern root-knot nematode worm</name>
    <name type="synonym">Oxyuris incognita</name>
    <dbReference type="NCBI Taxonomy" id="6306"/>
    <lineage>
        <taxon>Eukaryota</taxon>
        <taxon>Metazoa</taxon>
        <taxon>Ecdysozoa</taxon>
        <taxon>Nematoda</taxon>
        <taxon>Chromadorea</taxon>
        <taxon>Rhabditida</taxon>
        <taxon>Tylenchina</taxon>
        <taxon>Tylenchomorpha</taxon>
        <taxon>Tylenchoidea</taxon>
        <taxon>Meloidogynidae</taxon>
        <taxon>Meloidogyninae</taxon>
        <taxon>Meloidogyne</taxon>
        <taxon>Meloidogyne incognita group</taxon>
    </lineage>
</organism>
<dbReference type="Proteomes" id="UP000887563">
    <property type="component" value="Unplaced"/>
</dbReference>
<evidence type="ECO:0000256" key="1">
    <source>
        <dbReference type="SAM" id="Phobius"/>
    </source>
</evidence>
<proteinExistence type="predicted"/>
<evidence type="ECO:0000313" key="3">
    <source>
        <dbReference type="WBParaSite" id="Minc3s03189g33087"/>
    </source>
</evidence>
<keyword evidence="2" id="KW-1185">Reference proteome</keyword>
<dbReference type="AlphaFoldDB" id="A0A914MZ18"/>
<sequence length="124" mass="14998">MNWFENPYFGYSIKINLKEYVNFVNLWYDLFLVFGFPAIYLFFIVMFCIRLKEIKAIANIEQRKLKITVFIQIAIIIGLNISSTLIFFIMQHLPLHKIMVLTGYYVNYFVFALIKQLEQMRRNY</sequence>
<keyword evidence="1" id="KW-1133">Transmembrane helix</keyword>
<dbReference type="Pfam" id="PF10321">
    <property type="entry name" value="7TM_GPCR_Srt"/>
    <property type="match status" value="1"/>
</dbReference>
<feature type="transmembrane region" description="Helical" evidence="1">
    <location>
        <begin position="69"/>
        <end position="89"/>
    </location>
</feature>
<dbReference type="InterPro" id="IPR019425">
    <property type="entry name" value="7TM_GPCR_serpentine_rcpt_Srt"/>
</dbReference>
<name>A0A914MZ18_MELIC</name>
<accession>A0A914MZ18</accession>